<name>A0A8T3VDD4_9EURY</name>
<accession>A0A8T3VDD4</accession>
<dbReference type="InterPro" id="IPR026493">
    <property type="entry name" value="Cys-rich_pep"/>
</dbReference>
<dbReference type="AlphaFoldDB" id="A0A8T3VDD4"/>
<sequence>MKLEELLEPCPKCGSKDKIAQRKLLDNHRAHAELNAFKCEECGYIFFVNENIEEDEKKELLKELNKIA</sequence>
<protein>
    <submittedName>
        <fullName evidence="1">TIGR04165 family Cys-rich peptide</fullName>
    </submittedName>
</protein>
<proteinExistence type="predicted"/>
<evidence type="ECO:0000313" key="2">
    <source>
        <dbReference type="Proteomes" id="UP000762703"/>
    </source>
</evidence>
<comment type="caution">
    <text evidence="1">The sequence shown here is derived from an EMBL/GenBank/DDBJ whole genome shotgun (WGS) entry which is preliminary data.</text>
</comment>
<evidence type="ECO:0000313" key="1">
    <source>
        <dbReference type="EMBL" id="MBE6505968.1"/>
    </source>
</evidence>
<dbReference type="EMBL" id="SUTE01000078">
    <property type="protein sequence ID" value="MBE6505968.1"/>
    <property type="molecule type" value="Genomic_DNA"/>
</dbReference>
<dbReference type="Pfam" id="PF14354">
    <property type="entry name" value="Lar_restr_allev"/>
    <property type="match status" value="1"/>
</dbReference>
<dbReference type="RefSeq" id="WP_303737617.1">
    <property type="nucleotide sequence ID" value="NZ_SUTE01000078.1"/>
</dbReference>
<dbReference type="Gene3D" id="3.30.160.60">
    <property type="entry name" value="Classic Zinc Finger"/>
    <property type="match status" value="1"/>
</dbReference>
<reference evidence="1" key="1">
    <citation type="submission" date="2019-04" db="EMBL/GenBank/DDBJ databases">
        <title>Evolution of Biomass-Degrading Anaerobic Consortia Revealed by Metagenomics.</title>
        <authorList>
            <person name="Peng X."/>
        </authorList>
    </citation>
    <scope>NUCLEOTIDE SEQUENCE</scope>
    <source>
        <strain evidence="1">SIG12</strain>
    </source>
</reference>
<organism evidence="1 2">
    <name type="scientific">Methanobrevibacter millerae</name>
    <dbReference type="NCBI Taxonomy" id="230361"/>
    <lineage>
        <taxon>Archaea</taxon>
        <taxon>Methanobacteriati</taxon>
        <taxon>Methanobacteriota</taxon>
        <taxon>Methanomada group</taxon>
        <taxon>Methanobacteria</taxon>
        <taxon>Methanobacteriales</taxon>
        <taxon>Methanobacteriaceae</taxon>
        <taxon>Methanobrevibacter</taxon>
    </lineage>
</organism>
<dbReference type="NCBIfam" id="TIGR04165">
    <property type="entry name" value="methano_modCys"/>
    <property type="match status" value="1"/>
</dbReference>
<dbReference type="Proteomes" id="UP000762703">
    <property type="component" value="Unassembled WGS sequence"/>
</dbReference>
<gene>
    <name evidence="1" type="ORF">E7Z73_09605</name>
</gene>